<keyword evidence="1" id="KW-0472">Membrane</keyword>
<feature type="transmembrane region" description="Helical" evidence="1">
    <location>
        <begin position="7"/>
        <end position="26"/>
    </location>
</feature>
<gene>
    <name evidence="2" type="ORF">KHA97_05450</name>
</gene>
<dbReference type="RefSeq" id="WP_213123691.1">
    <property type="nucleotide sequence ID" value="NZ_JAGYPG010000001.1"/>
</dbReference>
<dbReference type="Pfam" id="PF17313">
    <property type="entry name" value="DUF5359"/>
    <property type="match status" value="1"/>
</dbReference>
<accession>A0A942TB01</accession>
<comment type="caution">
    <text evidence="2">The sequence shown here is derived from an EMBL/GenBank/DDBJ whole genome shotgun (WGS) entry which is preliminary data.</text>
</comment>
<keyword evidence="3" id="KW-1185">Reference proteome</keyword>
<keyword evidence="1" id="KW-0812">Transmembrane</keyword>
<dbReference type="EMBL" id="JAGYPG010000001">
    <property type="protein sequence ID" value="MBS4194516.1"/>
    <property type="molecule type" value="Genomic_DNA"/>
</dbReference>
<sequence length="59" mass="6820">MSTMERILLKLVMIHLIILILVQGFHEMGFLKYTNKLIIYEGTAGIEEQPKLNVFNGKE</sequence>
<proteinExistence type="predicted"/>
<dbReference type="Proteomes" id="UP000681414">
    <property type="component" value="Unassembled WGS sequence"/>
</dbReference>
<dbReference type="AlphaFoldDB" id="A0A942TB01"/>
<evidence type="ECO:0000256" key="1">
    <source>
        <dbReference type="SAM" id="Phobius"/>
    </source>
</evidence>
<dbReference type="InterPro" id="IPR035281">
    <property type="entry name" value="DUF5359"/>
</dbReference>
<reference evidence="2 3" key="1">
    <citation type="submission" date="2021-05" db="EMBL/GenBank/DDBJ databases">
        <title>Novel Bacillus species.</title>
        <authorList>
            <person name="Liu G."/>
        </authorList>
    </citation>
    <scope>NUCLEOTIDE SEQUENCE [LARGE SCALE GENOMIC DNA]</scope>
    <source>
        <strain evidence="3">FJAT-49780</strain>
    </source>
</reference>
<organism evidence="2 3">
    <name type="scientific">Lederbergia citri</name>
    <dbReference type="NCBI Taxonomy" id="2833580"/>
    <lineage>
        <taxon>Bacteria</taxon>
        <taxon>Bacillati</taxon>
        <taxon>Bacillota</taxon>
        <taxon>Bacilli</taxon>
        <taxon>Bacillales</taxon>
        <taxon>Bacillaceae</taxon>
        <taxon>Lederbergia</taxon>
    </lineage>
</organism>
<protein>
    <submittedName>
        <fullName evidence="2">DUF5359 family protein</fullName>
    </submittedName>
</protein>
<evidence type="ECO:0000313" key="3">
    <source>
        <dbReference type="Proteomes" id="UP000681414"/>
    </source>
</evidence>
<evidence type="ECO:0000313" key="2">
    <source>
        <dbReference type="EMBL" id="MBS4194516.1"/>
    </source>
</evidence>
<keyword evidence="1" id="KW-1133">Transmembrane helix</keyword>
<name>A0A942TB01_9BACI</name>